<comment type="function">
    <text evidence="9">Phosphorylates Ins(1,3,4,5,6)P5 at position 2 to form Ins(1,2,3,4,5,6)P6 (InsP6 or phytate).</text>
</comment>
<evidence type="ECO:0000313" key="11">
    <source>
        <dbReference type="Proteomes" id="UP000799640"/>
    </source>
</evidence>
<comment type="similarity">
    <text evidence="2">Belongs to the IPK1 type 1 family.</text>
</comment>
<dbReference type="GO" id="GO:0005634">
    <property type="term" value="C:nucleus"/>
    <property type="evidence" value="ECO:0007669"/>
    <property type="project" value="TreeGrafter"/>
</dbReference>
<keyword evidence="8 9" id="KW-0067">ATP-binding</keyword>
<evidence type="ECO:0000256" key="9">
    <source>
        <dbReference type="RuleBase" id="RU364126"/>
    </source>
</evidence>
<evidence type="ECO:0000256" key="2">
    <source>
        <dbReference type="ARBA" id="ARBA00008305"/>
    </source>
</evidence>
<gene>
    <name evidence="10" type="ORF">EJ06DRAFT_532471</name>
</gene>
<comment type="function">
    <text evidence="1">Has kinase activity and phosphorylates inositol-1,3,4,5,6-pentakisphosphate (Ins(1,3,4,5,6)P5) to produce 1,2,3,4,5,6-hexakisphosphate (InsP6), also known as phytate.</text>
</comment>
<dbReference type="OrthoDB" id="272370at2759"/>
<sequence length="406" mass="45356">MAQLDQSFGLSALQEGLPPIAEKITAIADPVESRHSSIDEMSPPATEVASGAALSFKDYVVKTTLCGIPVGLTYLAEGAANIIWCIDYRNEKPLFGPEGPSCILRTRKYLEGEMPVDTLQIYENILECERYLPKDSVLTPVCVHIEHSLPKALNKLLAWSESTNPPLRPLDRHRSRVIDDRNALILPNLIPSEGSGNLLFEFKPKWLLQSPTAPEGYRRCRTCAYDAKRGRTNDGKTFCPLVLVEGRREEVAEIVQRLCGRWKTHGGRDDVDEAQKEKVAPLLAEALTGPGKKILTALRKAQEQDSQGVLECDKLPRDDKERAAQMNKVAHAMTYRDCTMFVTVKEAQGSFTADIKLADLDLKEATEGRVKKWVEIERSLIDEGWYTGKEKDPGQVQHHGCSFWNT</sequence>
<evidence type="ECO:0000313" key="10">
    <source>
        <dbReference type="EMBL" id="KAF2398104.1"/>
    </source>
</evidence>
<accession>A0A6G1HQB0</accession>
<dbReference type="EMBL" id="ML996701">
    <property type="protein sequence ID" value="KAF2398104.1"/>
    <property type="molecule type" value="Genomic_DNA"/>
</dbReference>
<evidence type="ECO:0000256" key="3">
    <source>
        <dbReference type="ARBA" id="ARBA00012023"/>
    </source>
</evidence>
<comment type="catalytic activity">
    <reaction evidence="9">
        <text>1D-myo-inositol 1,3,4,5,6-pentakisphosphate + ATP = 1D-myo-inositol hexakisphosphate + ADP + H(+)</text>
        <dbReference type="Rhea" id="RHEA:20313"/>
        <dbReference type="ChEBI" id="CHEBI:15378"/>
        <dbReference type="ChEBI" id="CHEBI:30616"/>
        <dbReference type="ChEBI" id="CHEBI:57733"/>
        <dbReference type="ChEBI" id="CHEBI:58130"/>
        <dbReference type="ChEBI" id="CHEBI:456216"/>
        <dbReference type="EC" id="2.7.1.158"/>
    </reaction>
</comment>
<keyword evidence="7 9" id="KW-0418">Kinase</keyword>
<keyword evidence="5 9" id="KW-0808">Transferase</keyword>
<dbReference type="PANTHER" id="PTHR14456">
    <property type="entry name" value="INOSITOL POLYPHOSPHATE KINASE 1"/>
    <property type="match status" value="1"/>
</dbReference>
<reference evidence="10" key="1">
    <citation type="journal article" date="2020" name="Stud. Mycol.">
        <title>101 Dothideomycetes genomes: a test case for predicting lifestyles and emergence of pathogens.</title>
        <authorList>
            <person name="Haridas S."/>
            <person name="Albert R."/>
            <person name="Binder M."/>
            <person name="Bloem J."/>
            <person name="Labutti K."/>
            <person name="Salamov A."/>
            <person name="Andreopoulos B."/>
            <person name="Baker S."/>
            <person name="Barry K."/>
            <person name="Bills G."/>
            <person name="Bluhm B."/>
            <person name="Cannon C."/>
            <person name="Castanera R."/>
            <person name="Culley D."/>
            <person name="Daum C."/>
            <person name="Ezra D."/>
            <person name="Gonzalez J."/>
            <person name="Henrissat B."/>
            <person name="Kuo A."/>
            <person name="Liang C."/>
            <person name="Lipzen A."/>
            <person name="Lutzoni F."/>
            <person name="Magnuson J."/>
            <person name="Mondo S."/>
            <person name="Nolan M."/>
            <person name="Ohm R."/>
            <person name="Pangilinan J."/>
            <person name="Park H.-J."/>
            <person name="Ramirez L."/>
            <person name="Alfaro M."/>
            <person name="Sun H."/>
            <person name="Tritt A."/>
            <person name="Yoshinaga Y."/>
            <person name="Zwiers L.-H."/>
            <person name="Turgeon B."/>
            <person name="Goodwin S."/>
            <person name="Spatafora J."/>
            <person name="Crous P."/>
            <person name="Grigoriev I."/>
        </authorList>
    </citation>
    <scope>NUCLEOTIDE SEQUENCE</scope>
    <source>
        <strain evidence="10">CBS 262.69</strain>
    </source>
</reference>
<evidence type="ECO:0000256" key="1">
    <source>
        <dbReference type="ARBA" id="ARBA00003979"/>
    </source>
</evidence>
<dbReference type="EC" id="2.7.1.158" evidence="3 9"/>
<comment type="domain">
    <text evidence="9">The EXKPK motif is conserved in inositol-pentakisphosphate 2-kinases of both family 1 and 2.</text>
</comment>
<keyword evidence="11" id="KW-1185">Reference proteome</keyword>
<keyword evidence="6 9" id="KW-0547">Nucleotide-binding</keyword>
<dbReference type="GO" id="GO:0035299">
    <property type="term" value="F:inositol-1,3,4,5,6-pentakisphosphate 2-kinase activity"/>
    <property type="evidence" value="ECO:0007669"/>
    <property type="project" value="UniProtKB-EC"/>
</dbReference>
<organism evidence="10 11">
    <name type="scientific">Trichodelitschia bisporula</name>
    <dbReference type="NCBI Taxonomy" id="703511"/>
    <lineage>
        <taxon>Eukaryota</taxon>
        <taxon>Fungi</taxon>
        <taxon>Dikarya</taxon>
        <taxon>Ascomycota</taxon>
        <taxon>Pezizomycotina</taxon>
        <taxon>Dothideomycetes</taxon>
        <taxon>Dothideomycetes incertae sedis</taxon>
        <taxon>Phaeotrichales</taxon>
        <taxon>Phaeotrichaceae</taxon>
        <taxon>Trichodelitschia</taxon>
    </lineage>
</organism>
<proteinExistence type="inferred from homology"/>
<dbReference type="GO" id="GO:0005524">
    <property type="term" value="F:ATP binding"/>
    <property type="evidence" value="ECO:0007669"/>
    <property type="project" value="UniProtKB-KW"/>
</dbReference>
<evidence type="ECO:0000256" key="7">
    <source>
        <dbReference type="ARBA" id="ARBA00022777"/>
    </source>
</evidence>
<dbReference type="Proteomes" id="UP000799640">
    <property type="component" value="Unassembled WGS sequence"/>
</dbReference>
<evidence type="ECO:0000256" key="8">
    <source>
        <dbReference type="ARBA" id="ARBA00022840"/>
    </source>
</evidence>
<dbReference type="PANTHER" id="PTHR14456:SF2">
    <property type="entry name" value="INOSITOL-PENTAKISPHOSPHATE 2-KINASE"/>
    <property type="match status" value="1"/>
</dbReference>
<name>A0A6G1HQB0_9PEZI</name>
<dbReference type="Pfam" id="PF06090">
    <property type="entry name" value="Ins_P5_2-kin"/>
    <property type="match status" value="1"/>
</dbReference>
<evidence type="ECO:0000256" key="6">
    <source>
        <dbReference type="ARBA" id="ARBA00022741"/>
    </source>
</evidence>
<protein>
    <recommendedName>
        <fullName evidence="4 9">Inositol-pentakisphosphate 2-kinase</fullName>
        <ecNumber evidence="3 9">2.7.1.158</ecNumber>
    </recommendedName>
</protein>
<dbReference type="GO" id="GO:0032958">
    <property type="term" value="P:inositol phosphate biosynthetic process"/>
    <property type="evidence" value="ECO:0007669"/>
    <property type="project" value="TreeGrafter"/>
</dbReference>
<evidence type="ECO:0000256" key="5">
    <source>
        <dbReference type="ARBA" id="ARBA00022679"/>
    </source>
</evidence>
<dbReference type="AlphaFoldDB" id="A0A6G1HQB0"/>
<dbReference type="InterPro" id="IPR009286">
    <property type="entry name" value="Ins_P5_2-kin"/>
</dbReference>
<evidence type="ECO:0000256" key="4">
    <source>
        <dbReference type="ARBA" id="ARBA00014846"/>
    </source>
</evidence>